<protein>
    <submittedName>
        <fullName evidence="2">Uncharacterized protein</fullName>
    </submittedName>
</protein>
<feature type="region of interest" description="Disordered" evidence="1">
    <location>
        <begin position="44"/>
        <end position="87"/>
    </location>
</feature>
<keyword evidence="3" id="KW-1185">Reference proteome</keyword>
<evidence type="ECO:0000313" key="3">
    <source>
        <dbReference type="Proteomes" id="UP000292564"/>
    </source>
</evidence>
<dbReference type="RefSeq" id="WP_130511106.1">
    <property type="nucleotide sequence ID" value="NZ_SHKY01000001.1"/>
</dbReference>
<dbReference type="OrthoDB" id="3298431at2"/>
<dbReference type="Proteomes" id="UP000292564">
    <property type="component" value="Unassembled WGS sequence"/>
</dbReference>
<dbReference type="AlphaFoldDB" id="A0A4Q7ZP65"/>
<proteinExistence type="predicted"/>
<sequence>MSETDSVATTAITVQRGAWASVCPALPPELAEMVAPPVVVTLGPVGTDAVPADADEDAAPGGPRHAAPGQPRPSSAPGRHRSAARAN</sequence>
<dbReference type="EMBL" id="SHKY01000001">
    <property type="protein sequence ID" value="RZU52504.1"/>
    <property type="molecule type" value="Genomic_DNA"/>
</dbReference>
<evidence type="ECO:0000313" key="2">
    <source>
        <dbReference type="EMBL" id="RZU52504.1"/>
    </source>
</evidence>
<organism evidence="2 3">
    <name type="scientific">Krasilnikovia cinnamomea</name>
    <dbReference type="NCBI Taxonomy" id="349313"/>
    <lineage>
        <taxon>Bacteria</taxon>
        <taxon>Bacillati</taxon>
        <taxon>Actinomycetota</taxon>
        <taxon>Actinomycetes</taxon>
        <taxon>Micromonosporales</taxon>
        <taxon>Micromonosporaceae</taxon>
        <taxon>Krasilnikovia</taxon>
    </lineage>
</organism>
<accession>A0A4Q7ZP65</accession>
<gene>
    <name evidence="2" type="ORF">EV385_4370</name>
</gene>
<reference evidence="2 3" key="1">
    <citation type="submission" date="2019-02" db="EMBL/GenBank/DDBJ databases">
        <title>Sequencing the genomes of 1000 actinobacteria strains.</title>
        <authorList>
            <person name="Klenk H.-P."/>
        </authorList>
    </citation>
    <scope>NUCLEOTIDE SEQUENCE [LARGE SCALE GENOMIC DNA]</scope>
    <source>
        <strain evidence="2 3">DSM 45162</strain>
    </source>
</reference>
<name>A0A4Q7ZP65_9ACTN</name>
<feature type="compositionally biased region" description="Low complexity" evidence="1">
    <location>
        <begin position="59"/>
        <end position="73"/>
    </location>
</feature>
<feature type="compositionally biased region" description="Basic residues" evidence="1">
    <location>
        <begin position="78"/>
        <end position="87"/>
    </location>
</feature>
<comment type="caution">
    <text evidence="2">The sequence shown here is derived from an EMBL/GenBank/DDBJ whole genome shotgun (WGS) entry which is preliminary data.</text>
</comment>
<evidence type="ECO:0000256" key="1">
    <source>
        <dbReference type="SAM" id="MobiDB-lite"/>
    </source>
</evidence>